<name>A0A679GGM1_9GAMM</name>
<dbReference type="InterPro" id="IPR043128">
    <property type="entry name" value="Rev_trsase/Diguanyl_cyclase"/>
</dbReference>
<comment type="cofactor">
    <cofactor evidence="1">
        <name>Mg(2+)</name>
        <dbReference type="ChEBI" id="CHEBI:18420"/>
    </cofactor>
</comment>
<dbReference type="GeneID" id="57397488"/>
<dbReference type="Gene3D" id="3.30.70.270">
    <property type="match status" value="1"/>
</dbReference>
<evidence type="ECO:0000256" key="2">
    <source>
        <dbReference type="ARBA" id="ARBA00004533"/>
    </source>
</evidence>
<gene>
    <name evidence="7" type="ORF">PtoMrB4_22690</name>
</gene>
<feature type="domain" description="GGDEF" evidence="6">
    <location>
        <begin position="165"/>
        <end position="298"/>
    </location>
</feature>
<protein>
    <recommendedName>
        <fullName evidence="9">Diguanylate cyclase (GGDEF) domain-containing protein</fullName>
    </recommendedName>
</protein>
<dbReference type="InterPro" id="IPR052155">
    <property type="entry name" value="Biofilm_reg_signaling"/>
</dbReference>
<dbReference type="InterPro" id="IPR001633">
    <property type="entry name" value="EAL_dom"/>
</dbReference>
<evidence type="ECO:0000259" key="5">
    <source>
        <dbReference type="PROSITE" id="PS50883"/>
    </source>
</evidence>
<dbReference type="Proteomes" id="UP000501237">
    <property type="component" value="Chromosome"/>
</dbReference>
<dbReference type="RefSeq" id="WP_172433309.1">
    <property type="nucleotide sequence ID" value="NZ_AP022642.1"/>
</dbReference>
<feature type="domain" description="Response regulatory" evidence="4">
    <location>
        <begin position="10"/>
        <end position="125"/>
    </location>
</feature>
<dbReference type="NCBIfam" id="TIGR00254">
    <property type="entry name" value="GGDEF"/>
    <property type="match status" value="1"/>
</dbReference>
<dbReference type="GO" id="GO:0003824">
    <property type="term" value="F:catalytic activity"/>
    <property type="evidence" value="ECO:0007669"/>
    <property type="project" value="UniProtKB-ARBA"/>
</dbReference>
<dbReference type="InterPro" id="IPR035919">
    <property type="entry name" value="EAL_sf"/>
</dbReference>
<feature type="domain" description="EAL" evidence="5">
    <location>
        <begin position="307"/>
        <end position="560"/>
    </location>
</feature>
<dbReference type="SUPFAM" id="SSF141868">
    <property type="entry name" value="EAL domain-like"/>
    <property type="match status" value="1"/>
</dbReference>
<evidence type="ECO:0008006" key="9">
    <source>
        <dbReference type="Google" id="ProtNLM"/>
    </source>
</evidence>
<dbReference type="SUPFAM" id="SSF52172">
    <property type="entry name" value="CheY-like"/>
    <property type="match status" value="1"/>
</dbReference>
<evidence type="ECO:0000259" key="4">
    <source>
        <dbReference type="PROSITE" id="PS50110"/>
    </source>
</evidence>
<dbReference type="SMART" id="SM00267">
    <property type="entry name" value="GGDEF"/>
    <property type="match status" value="1"/>
</dbReference>
<dbReference type="KEGG" id="poj:PtoMrB4_22690"/>
<evidence type="ECO:0000313" key="7">
    <source>
        <dbReference type="EMBL" id="BCA28292.1"/>
    </source>
</evidence>
<dbReference type="PANTHER" id="PTHR44757:SF2">
    <property type="entry name" value="BIOFILM ARCHITECTURE MAINTENANCE PROTEIN MBAA"/>
    <property type="match status" value="1"/>
</dbReference>
<organism evidence="7 8">
    <name type="scientific">Metapseudomonas otitidis</name>
    <dbReference type="NCBI Taxonomy" id="319939"/>
    <lineage>
        <taxon>Bacteria</taxon>
        <taxon>Pseudomonadati</taxon>
        <taxon>Pseudomonadota</taxon>
        <taxon>Gammaproteobacteria</taxon>
        <taxon>Pseudomonadales</taxon>
        <taxon>Pseudomonadaceae</taxon>
        <taxon>Metapseudomonas</taxon>
    </lineage>
</organism>
<dbReference type="InterPro" id="IPR011006">
    <property type="entry name" value="CheY-like_superfamily"/>
</dbReference>
<dbReference type="Gene3D" id="3.20.20.450">
    <property type="entry name" value="EAL domain"/>
    <property type="match status" value="1"/>
</dbReference>
<dbReference type="Pfam" id="PF00563">
    <property type="entry name" value="EAL"/>
    <property type="match status" value="1"/>
</dbReference>
<comment type="subcellular location">
    <subcellularLocation>
        <location evidence="2">Cell inner membrane</location>
    </subcellularLocation>
</comment>
<dbReference type="FunFam" id="3.30.70.270:FF:000001">
    <property type="entry name" value="Diguanylate cyclase domain protein"/>
    <property type="match status" value="1"/>
</dbReference>
<dbReference type="Pfam" id="PF00990">
    <property type="entry name" value="GGDEF"/>
    <property type="match status" value="1"/>
</dbReference>
<dbReference type="InterPro" id="IPR001789">
    <property type="entry name" value="Sig_transdc_resp-reg_receiver"/>
</dbReference>
<dbReference type="SMART" id="SM00448">
    <property type="entry name" value="REC"/>
    <property type="match status" value="1"/>
</dbReference>
<dbReference type="SMART" id="SM00052">
    <property type="entry name" value="EAL"/>
    <property type="match status" value="1"/>
</dbReference>
<dbReference type="PANTHER" id="PTHR44757">
    <property type="entry name" value="DIGUANYLATE CYCLASE DGCP"/>
    <property type="match status" value="1"/>
</dbReference>
<keyword evidence="3" id="KW-0597">Phosphoprotein</keyword>
<dbReference type="GO" id="GO:0000160">
    <property type="term" value="P:phosphorelay signal transduction system"/>
    <property type="evidence" value="ECO:0007669"/>
    <property type="project" value="InterPro"/>
</dbReference>
<dbReference type="CDD" id="cd01948">
    <property type="entry name" value="EAL"/>
    <property type="match status" value="1"/>
</dbReference>
<proteinExistence type="predicted"/>
<evidence type="ECO:0000259" key="6">
    <source>
        <dbReference type="PROSITE" id="PS50887"/>
    </source>
</evidence>
<dbReference type="CDD" id="cd01949">
    <property type="entry name" value="GGDEF"/>
    <property type="match status" value="1"/>
</dbReference>
<reference evidence="7 8" key="1">
    <citation type="journal article" date="2020" name="Microbiol. Resour. Announc.">
        <title>Complete genome sequence of Pseudomonas otitidis strain MrB4, isolated from Lake Biwa in Japan.</title>
        <authorList>
            <person name="Miyazaki K."/>
            <person name="Hase E."/>
            <person name="Maruya T."/>
        </authorList>
    </citation>
    <scope>NUCLEOTIDE SEQUENCE [LARGE SCALE GENOMIC DNA]</scope>
    <source>
        <strain evidence="7 8">MrB4</strain>
    </source>
</reference>
<dbReference type="Pfam" id="PF00072">
    <property type="entry name" value="Response_reg"/>
    <property type="match status" value="1"/>
</dbReference>
<dbReference type="PROSITE" id="PS50883">
    <property type="entry name" value="EAL"/>
    <property type="match status" value="1"/>
</dbReference>
<evidence type="ECO:0000256" key="3">
    <source>
        <dbReference type="PROSITE-ProRule" id="PRU00169"/>
    </source>
</evidence>
<accession>A0A679GGM1</accession>
<dbReference type="EMBL" id="AP022642">
    <property type="protein sequence ID" value="BCA28292.1"/>
    <property type="molecule type" value="Genomic_DNA"/>
</dbReference>
<dbReference type="AlphaFoldDB" id="A0A679GGM1"/>
<dbReference type="GO" id="GO:0005886">
    <property type="term" value="C:plasma membrane"/>
    <property type="evidence" value="ECO:0007669"/>
    <property type="project" value="UniProtKB-SubCell"/>
</dbReference>
<dbReference type="Gene3D" id="3.40.50.2300">
    <property type="match status" value="1"/>
</dbReference>
<sequence>MQDSFSSEPVILIVDDQASDVLILSEAIRDLASIHVANGGTGTLDVARACRPDVVLLDIQMPLMDGFEICRAIKSDPKLRGASVLFVTAHSGPENELKALESGALGFIRKPLNLPLVRAHVRAHLDLREQAKRVVCFDALTGLPNRALLQDRAAQAIQKARRSEGRVAMLMLDLDNFKFLNDTIGHSTGDQVLREVAQRLSAAVRSVDTVSRQGGDEFVVLLPDVQGFDAVGDFSERLLGIIAQPLLINGNRYDLSGSIGISFFPDDCDNFESLYRYADAAMYQAKQEGRNRFRFFSEQIENSTRARHMLERHMRRALEQRVFEVFYQAKVDVTDGRPSGVEALVRWRTSDGQLVSPADFIPLAEETGLIIPIGKFVMLQACNDAQRMIAMGWPVCMSVNISAVQFREESFLGMVTAILEESGLPPNHLELEITEGVLAHDIDRTRATLLALKEIGVRIAIDDFGTGYSSLAYLKRLPIDVLKIDQSFVREMLTDRSDAAIIEAVIRLAQALDLELVAEGVECPRQARRLQELGCRLMQGYLFCRPLPYEDACGFLAEHCEHPRCWTTLDGEGEAE</sequence>
<dbReference type="InterPro" id="IPR000160">
    <property type="entry name" value="GGDEF_dom"/>
</dbReference>
<dbReference type="SUPFAM" id="SSF55073">
    <property type="entry name" value="Nucleotide cyclase"/>
    <property type="match status" value="1"/>
</dbReference>
<dbReference type="PROSITE" id="PS50110">
    <property type="entry name" value="RESPONSE_REGULATORY"/>
    <property type="match status" value="1"/>
</dbReference>
<evidence type="ECO:0000313" key="8">
    <source>
        <dbReference type="Proteomes" id="UP000501237"/>
    </source>
</evidence>
<dbReference type="InterPro" id="IPR029787">
    <property type="entry name" value="Nucleotide_cyclase"/>
</dbReference>
<feature type="modified residue" description="4-aspartylphosphate" evidence="3">
    <location>
        <position position="58"/>
    </location>
</feature>
<evidence type="ECO:0000256" key="1">
    <source>
        <dbReference type="ARBA" id="ARBA00001946"/>
    </source>
</evidence>
<dbReference type="PROSITE" id="PS50887">
    <property type="entry name" value="GGDEF"/>
    <property type="match status" value="1"/>
</dbReference>